<feature type="transmembrane region" description="Helical" evidence="2">
    <location>
        <begin position="6"/>
        <end position="30"/>
    </location>
</feature>
<keyword evidence="2" id="KW-1133">Transmembrane helix</keyword>
<keyword evidence="4" id="KW-1185">Reference proteome</keyword>
<dbReference type="RefSeq" id="WP_340605671.1">
    <property type="nucleotide sequence ID" value="NZ_JBBMXV010000007.1"/>
</dbReference>
<keyword evidence="2" id="KW-0812">Transmembrane</keyword>
<comment type="caution">
    <text evidence="3">The sequence shown here is derived from an EMBL/GenBank/DDBJ whole genome shotgun (WGS) entry which is preliminary data.</text>
</comment>
<evidence type="ECO:0000313" key="4">
    <source>
        <dbReference type="Proteomes" id="UP001596312"/>
    </source>
</evidence>
<gene>
    <name evidence="3" type="ORF">ACFQGH_18005</name>
</gene>
<evidence type="ECO:0000313" key="3">
    <source>
        <dbReference type="EMBL" id="MFC6907081.1"/>
    </source>
</evidence>
<dbReference type="EMBL" id="JBHSXQ010000007">
    <property type="protein sequence ID" value="MFC6907081.1"/>
    <property type="molecule type" value="Genomic_DNA"/>
</dbReference>
<evidence type="ECO:0000256" key="2">
    <source>
        <dbReference type="SAM" id="Phobius"/>
    </source>
</evidence>
<proteinExistence type="predicted"/>
<protein>
    <submittedName>
        <fullName evidence="3">Uncharacterized protein</fullName>
    </submittedName>
</protein>
<organism evidence="3 4">
    <name type="scientific">Halalkalicoccus tibetensis</name>
    <dbReference type="NCBI Taxonomy" id="175632"/>
    <lineage>
        <taxon>Archaea</taxon>
        <taxon>Methanobacteriati</taxon>
        <taxon>Methanobacteriota</taxon>
        <taxon>Stenosarchaea group</taxon>
        <taxon>Halobacteria</taxon>
        <taxon>Halobacteriales</taxon>
        <taxon>Halococcaceae</taxon>
        <taxon>Halalkalicoccus</taxon>
    </lineage>
</organism>
<feature type="coiled-coil region" evidence="1">
    <location>
        <begin position="128"/>
        <end position="158"/>
    </location>
</feature>
<keyword evidence="1" id="KW-0175">Coiled coil</keyword>
<accession>A0ABD5VBI9</accession>
<sequence length="177" mass="20933">MLQIGIFGIGLLELGIGIIGTVFGYIIGVIKPVMKDEYQTDRKWCRRLHERYEELDEALEELNMYEEEEESSPILDDIFQCVDELEEHIEGEYPNYRREERQRAREIVTDGRDIVAHLHFTEPEQHKREKEIELREQAEKTNENARNLRKKIESTDEDLSYGAVYYAQEVLTGRRAL</sequence>
<evidence type="ECO:0000256" key="1">
    <source>
        <dbReference type="SAM" id="Coils"/>
    </source>
</evidence>
<dbReference type="AlphaFoldDB" id="A0ABD5VBI9"/>
<reference evidence="3 4" key="1">
    <citation type="journal article" date="2019" name="Int. J. Syst. Evol. Microbiol.">
        <title>The Global Catalogue of Microorganisms (GCM) 10K type strain sequencing project: providing services to taxonomists for standard genome sequencing and annotation.</title>
        <authorList>
            <consortium name="The Broad Institute Genomics Platform"/>
            <consortium name="The Broad Institute Genome Sequencing Center for Infectious Disease"/>
            <person name="Wu L."/>
            <person name="Ma J."/>
        </authorList>
    </citation>
    <scope>NUCLEOTIDE SEQUENCE [LARGE SCALE GENOMIC DNA]</scope>
    <source>
        <strain evidence="3 4">CGMCC 1.3240</strain>
    </source>
</reference>
<feature type="coiled-coil region" evidence="1">
    <location>
        <begin position="45"/>
        <end position="72"/>
    </location>
</feature>
<name>A0ABD5VBI9_9EURY</name>
<keyword evidence="2" id="KW-0472">Membrane</keyword>
<dbReference type="Proteomes" id="UP001596312">
    <property type="component" value="Unassembled WGS sequence"/>
</dbReference>